<comment type="caution">
    <text evidence="1">The sequence shown here is derived from an EMBL/GenBank/DDBJ whole genome shotgun (WGS) entry which is preliminary data.</text>
</comment>
<dbReference type="EMBL" id="NRJF01000180">
    <property type="protein sequence ID" value="RIY33920.1"/>
    <property type="molecule type" value="Genomic_DNA"/>
</dbReference>
<dbReference type="AlphaFoldDB" id="A0A3A1Y9M8"/>
<dbReference type="Proteomes" id="UP000265964">
    <property type="component" value="Unassembled WGS sequence"/>
</dbReference>
<evidence type="ECO:0008006" key="3">
    <source>
        <dbReference type="Google" id="ProtNLM"/>
    </source>
</evidence>
<proteinExistence type="predicted"/>
<evidence type="ECO:0000313" key="1">
    <source>
        <dbReference type="EMBL" id="RIY33920.1"/>
    </source>
</evidence>
<gene>
    <name evidence="1" type="ORF">CKF59_06040</name>
</gene>
<protein>
    <recommendedName>
        <fullName evidence="3">STAS domain-containing protein</fullName>
    </recommendedName>
</protein>
<accession>A0A3A1Y9M8</accession>
<reference evidence="1 2" key="1">
    <citation type="submission" date="2017-08" db="EMBL/GenBank/DDBJ databases">
        <title>Reclassification of Bisgaard taxon 37 and 44.</title>
        <authorList>
            <person name="Christensen H."/>
        </authorList>
    </citation>
    <scope>NUCLEOTIDE SEQUENCE [LARGE SCALE GENOMIC DNA]</scope>
    <source>
        <strain evidence="1 2">EEAB3T1</strain>
    </source>
</reference>
<dbReference type="OrthoDB" id="5679033at2"/>
<sequence>MYKIDQSTSTVLFDKNLTHSNVAILEKSKEQLINELKLINKDSLAFDFSKCVSLDTSGFAYILTLLRLIDDDKDLSRKRVKLKSAQRIQVYATLYDLNEFFEKFFTSN</sequence>
<organism evidence="1 2">
    <name type="scientific">Psittacicella gerlachiana</name>
    <dbReference type="NCBI Taxonomy" id="2028574"/>
    <lineage>
        <taxon>Bacteria</taxon>
        <taxon>Pseudomonadati</taxon>
        <taxon>Pseudomonadota</taxon>
        <taxon>Gammaproteobacteria</taxon>
        <taxon>Pasteurellales</taxon>
        <taxon>Psittacicellaceae</taxon>
        <taxon>Psittacicella</taxon>
    </lineage>
</organism>
<dbReference type="RefSeq" id="WP_119535054.1">
    <property type="nucleotide sequence ID" value="NZ_NRJF01000180.1"/>
</dbReference>
<keyword evidence="2" id="KW-1185">Reference proteome</keyword>
<evidence type="ECO:0000313" key="2">
    <source>
        <dbReference type="Proteomes" id="UP000265964"/>
    </source>
</evidence>
<name>A0A3A1Y9M8_9GAMM</name>